<feature type="chain" id="PRO_5045076534" evidence="1">
    <location>
        <begin position="18"/>
        <end position="114"/>
    </location>
</feature>
<keyword evidence="1" id="KW-0732">Signal</keyword>
<sequence>MMGWPSLIFLLAPLAACQEEYGFANPLKPIGDSAEKAVEAPGQGVTASGVHSLVVFTVFDDYPYACKCVSRTPDSLVGYCKNDYNTNCYMPNAGLGSRASLLTFLGLAVAVAGS</sequence>
<evidence type="ECO:0000313" key="3">
    <source>
        <dbReference type="Proteomes" id="UP001642484"/>
    </source>
</evidence>
<accession>A0ABP0QN10</accession>
<evidence type="ECO:0000313" key="2">
    <source>
        <dbReference type="EMBL" id="CAK9088840.1"/>
    </source>
</evidence>
<reference evidence="2 3" key="1">
    <citation type="submission" date="2024-02" db="EMBL/GenBank/DDBJ databases">
        <authorList>
            <person name="Chen Y."/>
            <person name="Shah S."/>
            <person name="Dougan E. K."/>
            <person name="Thang M."/>
            <person name="Chan C."/>
        </authorList>
    </citation>
    <scope>NUCLEOTIDE SEQUENCE [LARGE SCALE GENOMIC DNA]</scope>
</reference>
<proteinExistence type="predicted"/>
<dbReference type="EMBL" id="CAXAMN010024694">
    <property type="protein sequence ID" value="CAK9088840.1"/>
    <property type="molecule type" value="Genomic_DNA"/>
</dbReference>
<feature type="signal peptide" evidence="1">
    <location>
        <begin position="1"/>
        <end position="17"/>
    </location>
</feature>
<dbReference type="Proteomes" id="UP001642484">
    <property type="component" value="Unassembled WGS sequence"/>
</dbReference>
<protein>
    <submittedName>
        <fullName evidence="2">Uncharacterized protein</fullName>
    </submittedName>
</protein>
<comment type="caution">
    <text evidence="2">The sequence shown here is derived from an EMBL/GenBank/DDBJ whole genome shotgun (WGS) entry which is preliminary data.</text>
</comment>
<name>A0ABP0QN10_9DINO</name>
<gene>
    <name evidence="2" type="ORF">CCMP2556_LOCUS42811</name>
</gene>
<organism evidence="2 3">
    <name type="scientific">Durusdinium trenchii</name>
    <dbReference type="NCBI Taxonomy" id="1381693"/>
    <lineage>
        <taxon>Eukaryota</taxon>
        <taxon>Sar</taxon>
        <taxon>Alveolata</taxon>
        <taxon>Dinophyceae</taxon>
        <taxon>Suessiales</taxon>
        <taxon>Symbiodiniaceae</taxon>
        <taxon>Durusdinium</taxon>
    </lineage>
</organism>
<evidence type="ECO:0000256" key="1">
    <source>
        <dbReference type="SAM" id="SignalP"/>
    </source>
</evidence>
<keyword evidence="3" id="KW-1185">Reference proteome</keyword>